<reference evidence="1 2" key="1">
    <citation type="submission" date="2015-01" db="EMBL/GenBank/DDBJ databases">
        <title>Characterization of Swiss Staphylococcus aureus strains involved in food poisoning.</title>
        <authorList>
            <person name="Crovadore J."/>
            <person name="Chablais R."/>
            <person name="Tonacini J."/>
            <person name="Schnyder B."/>
            <person name="Lefort F."/>
        </authorList>
    </citation>
    <scope>NUCLEOTIDE SEQUENCE [LARGE SCALE GENOMIC DNA]</scope>
    <source>
        <strain evidence="1 2">SA-120</strain>
    </source>
</reference>
<accession>A0AA40JPG1</accession>
<proteinExistence type="predicted"/>
<evidence type="ECO:0000313" key="1">
    <source>
        <dbReference type="EMBL" id="KIU01213.1"/>
    </source>
</evidence>
<organism evidence="1 2">
    <name type="scientific">Staphylococcus aureus</name>
    <dbReference type="NCBI Taxonomy" id="1280"/>
    <lineage>
        <taxon>Bacteria</taxon>
        <taxon>Bacillati</taxon>
        <taxon>Bacillota</taxon>
        <taxon>Bacilli</taxon>
        <taxon>Bacillales</taxon>
        <taxon>Staphylococcaceae</taxon>
        <taxon>Staphylococcus</taxon>
    </lineage>
</organism>
<dbReference type="EMBL" id="JXIG01000522">
    <property type="protein sequence ID" value="KIU01213.1"/>
    <property type="molecule type" value="Genomic_DNA"/>
</dbReference>
<gene>
    <name evidence="1" type="ORF">QU38_02455</name>
</gene>
<protein>
    <submittedName>
        <fullName evidence="1">Uncharacterized protein</fullName>
    </submittedName>
</protein>
<feature type="non-terminal residue" evidence="1">
    <location>
        <position position="84"/>
    </location>
</feature>
<dbReference type="Proteomes" id="UP000032274">
    <property type="component" value="Unassembled WGS sequence"/>
</dbReference>
<name>A0AA40JPG1_STAAU</name>
<sequence length="84" mass="8972">MIVLAFAKALEALDGVGELDELAGRAGEHLGDVERLRQEALDLAGAGHGQLVLFGQFVHAENGDDVLQRLVLLQDLLDLTRGVV</sequence>
<comment type="caution">
    <text evidence="1">The sequence shown here is derived from an EMBL/GenBank/DDBJ whole genome shotgun (WGS) entry which is preliminary data.</text>
</comment>
<dbReference type="AlphaFoldDB" id="A0AA40JPG1"/>
<evidence type="ECO:0000313" key="2">
    <source>
        <dbReference type="Proteomes" id="UP000032274"/>
    </source>
</evidence>